<evidence type="ECO:0000313" key="2">
    <source>
        <dbReference type="EMBL" id="MCD7455616.1"/>
    </source>
</evidence>
<feature type="non-terminal residue" evidence="2">
    <location>
        <position position="79"/>
    </location>
</feature>
<accession>A0ABS8S9X6</accession>
<name>A0ABS8S9X6_DATST</name>
<feature type="region of interest" description="Disordered" evidence="1">
    <location>
        <begin position="30"/>
        <end position="65"/>
    </location>
</feature>
<dbReference type="EMBL" id="JACEIK010000355">
    <property type="protein sequence ID" value="MCD7455616.1"/>
    <property type="molecule type" value="Genomic_DNA"/>
</dbReference>
<evidence type="ECO:0000313" key="3">
    <source>
        <dbReference type="Proteomes" id="UP000823775"/>
    </source>
</evidence>
<protein>
    <submittedName>
        <fullName evidence="2">Uncharacterized protein</fullName>
    </submittedName>
</protein>
<keyword evidence="3" id="KW-1185">Reference proteome</keyword>
<comment type="caution">
    <text evidence="2">The sequence shown here is derived from an EMBL/GenBank/DDBJ whole genome shotgun (WGS) entry which is preliminary data.</text>
</comment>
<organism evidence="2 3">
    <name type="scientific">Datura stramonium</name>
    <name type="common">Jimsonweed</name>
    <name type="synonym">Common thornapple</name>
    <dbReference type="NCBI Taxonomy" id="4076"/>
    <lineage>
        <taxon>Eukaryota</taxon>
        <taxon>Viridiplantae</taxon>
        <taxon>Streptophyta</taxon>
        <taxon>Embryophyta</taxon>
        <taxon>Tracheophyta</taxon>
        <taxon>Spermatophyta</taxon>
        <taxon>Magnoliopsida</taxon>
        <taxon>eudicotyledons</taxon>
        <taxon>Gunneridae</taxon>
        <taxon>Pentapetalae</taxon>
        <taxon>asterids</taxon>
        <taxon>lamiids</taxon>
        <taxon>Solanales</taxon>
        <taxon>Solanaceae</taxon>
        <taxon>Solanoideae</taxon>
        <taxon>Datureae</taxon>
        <taxon>Datura</taxon>
    </lineage>
</organism>
<proteinExistence type="predicted"/>
<sequence length="79" mass="8463">TAELREAQRLSRAEDEMRLEDIRANVVGASSSSAPKVVEKRTGGTFSSESQMLLTPPPTTEIAPPNTMSVLVTTCATIE</sequence>
<evidence type="ECO:0000256" key="1">
    <source>
        <dbReference type="SAM" id="MobiDB-lite"/>
    </source>
</evidence>
<gene>
    <name evidence="2" type="ORF">HAX54_028824</name>
</gene>
<reference evidence="2 3" key="1">
    <citation type="journal article" date="2021" name="BMC Genomics">
        <title>Datura genome reveals duplications of psychoactive alkaloid biosynthetic genes and high mutation rate following tissue culture.</title>
        <authorList>
            <person name="Rajewski A."/>
            <person name="Carter-House D."/>
            <person name="Stajich J."/>
            <person name="Litt A."/>
        </authorList>
    </citation>
    <scope>NUCLEOTIDE SEQUENCE [LARGE SCALE GENOMIC DNA]</scope>
    <source>
        <strain evidence="2">AR-01</strain>
    </source>
</reference>
<feature type="compositionally biased region" description="Polar residues" evidence="1">
    <location>
        <begin position="44"/>
        <end position="53"/>
    </location>
</feature>
<dbReference type="Proteomes" id="UP000823775">
    <property type="component" value="Unassembled WGS sequence"/>
</dbReference>
<feature type="non-terminal residue" evidence="2">
    <location>
        <position position="1"/>
    </location>
</feature>